<evidence type="ECO:0000313" key="3">
    <source>
        <dbReference type="Proteomes" id="UP000028547"/>
    </source>
</evidence>
<name>A0A084SHL5_9BACT</name>
<dbReference type="RefSeq" id="WP_043410378.1">
    <property type="nucleotide sequence ID" value="NZ_JPMI01000311.1"/>
</dbReference>
<feature type="region of interest" description="Disordered" evidence="1">
    <location>
        <begin position="115"/>
        <end position="136"/>
    </location>
</feature>
<dbReference type="EMBL" id="JPMI01000311">
    <property type="protein sequence ID" value="KFA87950.1"/>
    <property type="molecule type" value="Genomic_DNA"/>
</dbReference>
<accession>A0A084SHL5</accession>
<comment type="caution">
    <text evidence="2">The sequence shown here is derived from an EMBL/GenBank/DDBJ whole genome shotgun (WGS) entry which is preliminary data.</text>
</comment>
<evidence type="ECO:0000313" key="2">
    <source>
        <dbReference type="EMBL" id="KFA87950.1"/>
    </source>
</evidence>
<protein>
    <submittedName>
        <fullName evidence="2">Uncharacterized protein</fullName>
    </submittedName>
</protein>
<dbReference type="AlphaFoldDB" id="A0A084SHL5"/>
<organism evidence="2 3">
    <name type="scientific">Archangium violaceum Cb vi76</name>
    <dbReference type="NCBI Taxonomy" id="1406225"/>
    <lineage>
        <taxon>Bacteria</taxon>
        <taxon>Pseudomonadati</taxon>
        <taxon>Myxococcota</taxon>
        <taxon>Myxococcia</taxon>
        <taxon>Myxococcales</taxon>
        <taxon>Cystobacterineae</taxon>
        <taxon>Archangiaceae</taxon>
        <taxon>Archangium</taxon>
    </lineage>
</organism>
<evidence type="ECO:0000256" key="1">
    <source>
        <dbReference type="SAM" id="MobiDB-lite"/>
    </source>
</evidence>
<feature type="compositionally biased region" description="Low complexity" evidence="1">
    <location>
        <begin position="122"/>
        <end position="134"/>
    </location>
</feature>
<reference evidence="2 3" key="1">
    <citation type="submission" date="2014-07" db="EMBL/GenBank/DDBJ databases">
        <title>Draft Genome Sequence of Gephyronic Acid Producer, Cystobacter violaceus Strain Cb vi76.</title>
        <authorList>
            <person name="Stevens D.C."/>
            <person name="Young J."/>
            <person name="Carmichael R."/>
            <person name="Tan J."/>
            <person name="Taylor R.E."/>
        </authorList>
    </citation>
    <scope>NUCLEOTIDE SEQUENCE [LARGE SCALE GENOMIC DNA]</scope>
    <source>
        <strain evidence="2 3">Cb vi76</strain>
    </source>
</reference>
<sequence length="332" mass="36391">MTFPKLTPLITFGLGVGLGAEGCSRYHQWHAPSSATYARQLNGQLTPEEKQLEAQNTLLGTAQSQLESQKALEAQYKAQLSEKDAAFEKFRQEHALRIQSLTDDVESLQQQVRQGRGRAAETTVVPTPGTPNTPAQRPAITYDYSDTDGRFHLYDPDIWVEGNETLDVKQLFHLKGEVFAQENGSLMTERLQLSEVVKAVDGSYREVAQATLAEAHFDYVNPPPPPAPSQNGWGLSVLLTVGPTFSSLPDAPWVRFGGAVNVFRMGHFGLAGGLSSAFDFRSEQFIRGTGGDVLVTWRPRSQLNLMLGGGVHLPLVDPTRVRPALVAGFVLY</sequence>
<gene>
    <name evidence="2" type="ORF">Q664_44300</name>
</gene>
<proteinExistence type="predicted"/>
<dbReference type="Proteomes" id="UP000028547">
    <property type="component" value="Unassembled WGS sequence"/>
</dbReference>